<dbReference type="Proteomes" id="UP000054018">
    <property type="component" value="Unassembled WGS sequence"/>
</dbReference>
<dbReference type="AlphaFoldDB" id="A0A0C9YUQ3"/>
<sequence length="83" mass="9353">MTARNDYFCGLPEVSSSYVEECADQAIVTVHARAVQDDPNASPSYERKPREPLCVHIISAQMKKRLSGGYDDAIMRQKRLLHS</sequence>
<organism evidence="1 2">
    <name type="scientific">Pisolithus microcarpus 441</name>
    <dbReference type="NCBI Taxonomy" id="765257"/>
    <lineage>
        <taxon>Eukaryota</taxon>
        <taxon>Fungi</taxon>
        <taxon>Dikarya</taxon>
        <taxon>Basidiomycota</taxon>
        <taxon>Agaricomycotina</taxon>
        <taxon>Agaricomycetes</taxon>
        <taxon>Agaricomycetidae</taxon>
        <taxon>Boletales</taxon>
        <taxon>Sclerodermatineae</taxon>
        <taxon>Pisolithaceae</taxon>
        <taxon>Pisolithus</taxon>
    </lineage>
</organism>
<reference evidence="2" key="2">
    <citation type="submission" date="2015-01" db="EMBL/GenBank/DDBJ databases">
        <title>Evolutionary Origins and Diversification of the Mycorrhizal Mutualists.</title>
        <authorList>
            <consortium name="DOE Joint Genome Institute"/>
            <consortium name="Mycorrhizal Genomics Consortium"/>
            <person name="Kohler A."/>
            <person name="Kuo A."/>
            <person name="Nagy L.G."/>
            <person name="Floudas D."/>
            <person name="Copeland A."/>
            <person name="Barry K.W."/>
            <person name="Cichocki N."/>
            <person name="Veneault-Fourrey C."/>
            <person name="LaButti K."/>
            <person name="Lindquist E.A."/>
            <person name="Lipzen A."/>
            <person name="Lundell T."/>
            <person name="Morin E."/>
            <person name="Murat C."/>
            <person name="Riley R."/>
            <person name="Ohm R."/>
            <person name="Sun H."/>
            <person name="Tunlid A."/>
            <person name="Henrissat B."/>
            <person name="Grigoriev I.V."/>
            <person name="Hibbett D.S."/>
            <person name="Martin F."/>
        </authorList>
    </citation>
    <scope>NUCLEOTIDE SEQUENCE [LARGE SCALE GENOMIC DNA]</scope>
    <source>
        <strain evidence="2">441</strain>
    </source>
</reference>
<evidence type="ECO:0000313" key="2">
    <source>
        <dbReference type="Proteomes" id="UP000054018"/>
    </source>
</evidence>
<name>A0A0C9YUQ3_9AGAM</name>
<proteinExistence type="predicted"/>
<protein>
    <submittedName>
        <fullName evidence="1">Uncharacterized protein</fullName>
    </submittedName>
</protein>
<evidence type="ECO:0000313" key="1">
    <source>
        <dbReference type="EMBL" id="KIK28770.1"/>
    </source>
</evidence>
<dbReference type="HOGENOM" id="CLU_2543450_0_0_1"/>
<dbReference type="EMBL" id="KN833691">
    <property type="protein sequence ID" value="KIK28770.1"/>
    <property type="molecule type" value="Genomic_DNA"/>
</dbReference>
<gene>
    <name evidence="1" type="ORF">PISMIDRAFT_672952</name>
</gene>
<keyword evidence="2" id="KW-1185">Reference proteome</keyword>
<accession>A0A0C9YUQ3</accession>
<reference evidence="1 2" key="1">
    <citation type="submission" date="2014-04" db="EMBL/GenBank/DDBJ databases">
        <authorList>
            <consortium name="DOE Joint Genome Institute"/>
            <person name="Kuo A."/>
            <person name="Kohler A."/>
            <person name="Costa M.D."/>
            <person name="Nagy L.G."/>
            <person name="Floudas D."/>
            <person name="Copeland A."/>
            <person name="Barry K.W."/>
            <person name="Cichocki N."/>
            <person name="Veneault-Fourrey C."/>
            <person name="LaButti K."/>
            <person name="Lindquist E.A."/>
            <person name="Lipzen A."/>
            <person name="Lundell T."/>
            <person name="Morin E."/>
            <person name="Murat C."/>
            <person name="Sun H."/>
            <person name="Tunlid A."/>
            <person name="Henrissat B."/>
            <person name="Grigoriev I.V."/>
            <person name="Hibbett D.S."/>
            <person name="Martin F."/>
            <person name="Nordberg H.P."/>
            <person name="Cantor M.N."/>
            <person name="Hua S.X."/>
        </authorList>
    </citation>
    <scope>NUCLEOTIDE SEQUENCE [LARGE SCALE GENOMIC DNA]</scope>
    <source>
        <strain evidence="1 2">441</strain>
    </source>
</reference>